<dbReference type="InterPro" id="IPR020843">
    <property type="entry name" value="ER"/>
</dbReference>
<dbReference type="RefSeq" id="WP_241967026.1">
    <property type="nucleotide sequence ID" value="NZ_RJKN01000002.1"/>
</dbReference>
<dbReference type="InterPro" id="IPR051603">
    <property type="entry name" value="Zinc-ADH_QOR/CCCR"/>
</dbReference>
<dbReference type="AlphaFoldDB" id="A0A3N1HQL0"/>
<comment type="caution">
    <text evidence="4">The sequence shown here is derived from an EMBL/GenBank/DDBJ whole genome shotgun (WGS) entry which is preliminary data.</text>
</comment>
<dbReference type="PANTHER" id="PTHR44154">
    <property type="entry name" value="QUINONE OXIDOREDUCTASE"/>
    <property type="match status" value="1"/>
</dbReference>
<dbReference type="PANTHER" id="PTHR44154:SF1">
    <property type="entry name" value="QUINONE OXIDOREDUCTASE"/>
    <property type="match status" value="1"/>
</dbReference>
<keyword evidence="5" id="KW-1185">Reference proteome</keyword>
<keyword evidence="2" id="KW-0479">Metal-binding</keyword>
<dbReference type="InterPro" id="IPR014182">
    <property type="entry name" value="ADH_Zn_typ-1"/>
</dbReference>
<dbReference type="SMART" id="SM00829">
    <property type="entry name" value="PKS_ER"/>
    <property type="match status" value="1"/>
</dbReference>
<comment type="similarity">
    <text evidence="2">Belongs to the zinc-containing alcohol dehydrogenase family. Quinone oxidoreductase subfamily.</text>
</comment>
<dbReference type="Gene3D" id="3.40.50.720">
    <property type="entry name" value="NAD(P)-binding Rossmann-like Domain"/>
    <property type="match status" value="1"/>
</dbReference>
<dbReference type="EMBL" id="RJKN01000002">
    <property type="protein sequence ID" value="ROP44740.1"/>
    <property type="molecule type" value="Genomic_DNA"/>
</dbReference>
<evidence type="ECO:0000256" key="1">
    <source>
        <dbReference type="ARBA" id="ARBA00022857"/>
    </source>
</evidence>
<evidence type="ECO:0000313" key="4">
    <source>
        <dbReference type="EMBL" id="ROP44740.1"/>
    </source>
</evidence>
<dbReference type="SUPFAM" id="SSF51735">
    <property type="entry name" value="NAD(P)-binding Rossmann-fold domains"/>
    <property type="match status" value="1"/>
</dbReference>
<proteinExistence type="inferred from homology"/>
<dbReference type="InterPro" id="IPR011032">
    <property type="entry name" value="GroES-like_sf"/>
</dbReference>
<dbReference type="Pfam" id="PF13602">
    <property type="entry name" value="ADH_zinc_N_2"/>
    <property type="match status" value="1"/>
</dbReference>
<reference evidence="4 5" key="1">
    <citation type="journal article" date="2015" name="Stand. Genomic Sci.">
        <title>Genomic Encyclopedia of Bacterial and Archaeal Type Strains, Phase III: the genomes of soil and plant-associated and newly described type strains.</title>
        <authorList>
            <person name="Whitman W.B."/>
            <person name="Woyke T."/>
            <person name="Klenk H.P."/>
            <person name="Zhou Y."/>
            <person name="Lilburn T.G."/>
            <person name="Beck B.J."/>
            <person name="De Vos P."/>
            <person name="Vandamme P."/>
            <person name="Eisen J.A."/>
            <person name="Garrity G."/>
            <person name="Hugenholtz P."/>
            <person name="Kyrpides N.C."/>
        </authorList>
    </citation>
    <scope>NUCLEOTIDE SEQUENCE [LARGE SCALE GENOMIC DNA]</scope>
    <source>
        <strain evidence="4 5">CECT 7306</strain>
    </source>
</reference>
<dbReference type="Proteomes" id="UP000276232">
    <property type="component" value="Unassembled WGS sequence"/>
</dbReference>
<dbReference type="CDD" id="cd08252">
    <property type="entry name" value="AL_MDR"/>
    <property type="match status" value="1"/>
</dbReference>
<evidence type="ECO:0000256" key="2">
    <source>
        <dbReference type="RuleBase" id="RU364000"/>
    </source>
</evidence>
<protein>
    <recommendedName>
        <fullName evidence="2">Zinc-type alcohol dehydrogenase-like protein</fullName>
    </recommendedName>
</protein>
<feature type="domain" description="Enoyl reductase (ER)" evidence="3">
    <location>
        <begin position="19"/>
        <end position="333"/>
    </location>
</feature>
<keyword evidence="2" id="KW-0560">Oxidoreductase</keyword>
<name>A0A3N1HQL0_9ACTN</name>
<dbReference type="InterPro" id="IPR036291">
    <property type="entry name" value="NAD(P)-bd_dom_sf"/>
</dbReference>
<dbReference type="SUPFAM" id="SSF50129">
    <property type="entry name" value="GroES-like"/>
    <property type="match status" value="1"/>
</dbReference>
<keyword evidence="1" id="KW-0521">NADP</keyword>
<dbReference type="Pfam" id="PF08240">
    <property type="entry name" value="ADH_N"/>
    <property type="match status" value="1"/>
</dbReference>
<dbReference type="InterPro" id="IPR013154">
    <property type="entry name" value="ADH-like_N"/>
</dbReference>
<sequence>MTTPRTTTAIASLRPGRAQDPDSFVPVEVALDPPGPHDLLVEVRAVSVNPVDHKVRTSFDVADAPKVLGYDAAGVVVAVGAEVDSFAVGDEVWYAGSVARSGTNAALHLVDERVVGPKPSTLSFAEAAAMPLTSITAWEVLFDRLRLTAGSTGTLLVVGGAGGVGSMVVQLARALTGLTVVATAARPESERWATEMGAHHVVDHRDLVASVREVAPGGVDHVVSAFSDGNVEAYAELLPVHGAVVAVDDPVGLDLLPLKAKSQTWHWELMFTRPLSLPDDPYQHHLLEEVARLVDAGRVRTTMTEHLTPLDADALRAAHLLVESSRVVGKVVVSRG</sequence>
<keyword evidence="2" id="KW-0862">Zinc</keyword>
<organism evidence="4 5">
    <name type="scientific">Pseudokineococcus lusitanus</name>
    <dbReference type="NCBI Taxonomy" id="763993"/>
    <lineage>
        <taxon>Bacteria</taxon>
        <taxon>Bacillati</taxon>
        <taxon>Actinomycetota</taxon>
        <taxon>Actinomycetes</taxon>
        <taxon>Kineosporiales</taxon>
        <taxon>Kineosporiaceae</taxon>
        <taxon>Pseudokineococcus</taxon>
    </lineage>
</organism>
<dbReference type="GO" id="GO:0008270">
    <property type="term" value="F:zinc ion binding"/>
    <property type="evidence" value="ECO:0007669"/>
    <property type="project" value="InterPro"/>
</dbReference>
<evidence type="ECO:0000313" key="5">
    <source>
        <dbReference type="Proteomes" id="UP000276232"/>
    </source>
</evidence>
<evidence type="ECO:0000259" key="3">
    <source>
        <dbReference type="SMART" id="SM00829"/>
    </source>
</evidence>
<dbReference type="GO" id="GO:0016491">
    <property type="term" value="F:oxidoreductase activity"/>
    <property type="evidence" value="ECO:0007669"/>
    <property type="project" value="UniProtKB-KW"/>
</dbReference>
<gene>
    <name evidence="4" type="ORF">EDC03_0868</name>
</gene>
<dbReference type="InParanoid" id="A0A3N1HQL0"/>
<accession>A0A3N1HQL0</accession>
<dbReference type="Gene3D" id="3.90.180.10">
    <property type="entry name" value="Medium-chain alcohol dehydrogenases, catalytic domain"/>
    <property type="match status" value="1"/>
</dbReference>
<dbReference type="NCBIfam" id="TIGR02817">
    <property type="entry name" value="adh_fam_1"/>
    <property type="match status" value="1"/>
</dbReference>